<protein>
    <submittedName>
        <fullName evidence="1">Excisionase</fullName>
    </submittedName>
</protein>
<sequence length="85" mass="9729">MDNVVHLTPSRWVSEQVLIAVTGMRPGTIKRAREKSWLQGREYLLMSPEGVPGFNSQCMYNREAIDKWIEAQAKKQPDAAERKKA</sequence>
<dbReference type="Proteomes" id="UP000190667">
    <property type="component" value="Unassembled WGS sequence"/>
</dbReference>
<dbReference type="Pfam" id="PF06806">
    <property type="entry name" value="DUF1233"/>
    <property type="match status" value="1"/>
</dbReference>
<dbReference type="RefSeq" id="WP_078004923.1">
    <property type="nucleotide sequence ID" value="NZ_MRUL01000029.1"/>
</dbReference>
<dbReference type="EMBL" id="MRUL01000029">
    <property type="protein sequence ID" value="OON35561.1"/>
    <property type="molecule type" value="Genomic_DNA"/>
</dbReference>
<dbReference type="InterPro" id="IPR009634">
    <property type="entry name" value="Put_exci"/>
</dbReference>
<dbReference type="STRING" id="1926881.BTJ39_22515"/>
<comment type="caution">
    <text evidence="1">The sequence shown here is derived from an EMBL/GenBank/DDBJ whole genome shotgun (WGS) entry which is preliminary data.</text>
</comment>
<evidence type="ECO:0000313" key="2">
    <source>
        <dbReference type="Proteomes" id="UP000190667"/>
    </source>
</evidence>
<evidence type="ECO:0000313" key="1">
    <source>
        <dbReference type="EMBL" id="OON35561.1"/>
    </source>
</evidence>
<gene>
    <name evidence="1" type="ORF">BTJ39_22515</name>
</gene>
<dbReference type="AlphaFoldDB" id="A0A1S8Y8W2"/>
<name>A0A1S8Y8W2_9GAMM</name>
<dbReference type="InterPro" id="IPR038146">
    <property type="entry name" value="933W_put_Xis_sf"/>
</dbReference>
<reference evidence="1 2" key="1">
    <citation type="submission" date="2016-12" db="EMBL/GenBank/DDBJ databases">
        <title>Izhakiella australiana sp. nov. of genus Izhakiella isolated from Australian desert.</title>
        <authorList>
            <person name="Ji M."/>
        </authorList>
    </citation>
    <scope>NUCLEOTIDE SEQUENCE [LARGE SCALE GENOMIC DNA]</scope>
    <source>
        <strain evidence="1 2">D4N98</strain>
    </source>
</reference>
<organism evidence="1 2">
    <name type="scientific">Izhakiella australiensis</name>
    <dbReference type="NCBI Taxonomy" id="1926881"/>
    <lineage>
        <taxon>Bacteria</taxon>
        <taxon>Pseudomonadati</taxon>
        <taxon>Pseudomonadota</taxon>
        <taxon>Gammaproteobacteria</taxon>
        <taxon>Enterobacterales</taxon>
        <taxon>Erwiniaceae</taxon>
        <taxon>Izhakiella</taxon>
    </lineage>
</organism>
<keyword evidence="2" id="KW-1185">Reference proteome</keyword>
<accession>A0A1S8Y8W2</accession>
<dbReference type="Gene3D" id="1.10.1660.60">
    <property type="entry name" value="Putative excisionased domain DUF1233"/>
    <property type="match status" value="1"/>
</dbReference>
<dbReference type="OrthoDB" id="6455850at2"/>
<proteinExistence type="predicted"/>